<comment type="caution">
    <text evidence="2">The sequence shown here is derived from an EMBL/GenBank/DDBJ whole genome shotgun (WGS) entry which is preliminary data.</text>
</comment>
<name>A0A8S0S473_OLEEU</name>
<dbReference type="Proteomes" id="UP000594638">
    <property type="component" value="Unassembled WGS sequence"/>
</dbReference>
<dbReference type="EMBL" id="CACTIH010003920">
    <property type="protein sequence ID" value="CAA2987364.1"/>
    <property type="molecule type" value="Genomic_DNA"/>
</dbReference>
<organism evidence="2 3">
    <name type="scientific">Olea europaea subsp. europaea</name>
    <dbReference type="NCBI Taxonomy" id="158383"/>
    <lineage>
        <taxon>Eukaryota</taxon>
        <taxon>Viridiplantae</taxon>
        <taxon>Streptophyta</taxon>
        <taxon>Embryophyta</taxon>
        <taxon>Tracheophyta</taxon>
        <taxon>Spermatophyta</taxon>
        <taxon>Magnoliopsida</taxon>
        <taxon>eudicotyledons</taxon>
        <taxon>Gunneridae</taxon>
        <taxon>Pentapetalae</taxon>
        <taxon>asterids</taxon>
        <taxon>lamiids</taxon>
        <taxon>Lamiales</taxon>
        <taxon>Oleaceae</taxon>
        <taxon>Oleeae</taxon>
        <taxon>Olea</taxon>
    </lineage>
</organism>
<sequence>MENPYHAPTAHGDDGSRLSLGFPLGTALLLLLIFILSGIFSCLCHWEKICSLRPAAAAAGMDLDGGNTLAPSTSKPTNMDQSLPVLMPGDHVPKFIALPCSCQPPPPGRIFVEVQKPPPSLGVAVS</sequence>
<keyword evidence="1" id="KW-1133">Transmembrane helix</keyword>
<dbReference type="AlphaFoldDB" id="A0A8S0S473"/>
<keyword evidence="3" id="KW-1185">Reference proteome</keyword>
<evidence type="ECO:0000313" key="3">
    <source>
        <dbReference type="Proteomes" id="UP000594638"/>
    </source>
</evidence>
<reference evidence="2 3" key="1">
    <citation type="submission" date="2019-12" db="EMBL/GenBank/DDBJ databases">
        <authorList>
            <person name="Alioto T."/>
            <person name="Alioto T."/>
            <person name="Gomez Garrido J."/>
        </authorList>
    </citation>
    <scope>NUCLEOTIDE SEQUENCE [LARGE SCALE GENOMIC DNA]</scope>
</reference>
<accession>A0A8S0S473</accession>
<dbReference type="PANTHER" id="PTHR34291:SF1">
    <property type="entry name" value="HYDROXYPROLINE-RICH GLYCOPROTEIN FAMILY PROTEIN"/>
    <property type="match status" value="1"/>
</dbReference>
<proteinExistence type="predicted"/>
<protein>
    <submittedName>
        <fullName evidence="2">Hydroxyproline-rich glyco family</fullName>
    </submittedName>
</protein>
<gene>
    <name evidence="2" type="ORF">OLEA9_A069100</name>
</gene>
<dbReference type="OrthoDB" id="1936969at2759"/>
<evidence type="ECO:0000313" key="2">
    <source>
        <dbReference type="EMBL" id="CAA2987364.1"/>
    </source>
</evidence>
<keyword evidence="1" id="KW-0472">Membrane</keyword>
<feature type="transmembrane region" description="Helical" evidence="1">
    <location>
        <begin position="20"/>
        <end position="43"/>
    </location>
</feature>
<dbReference type="InterPro" id="IPR037699">
    <property type="entry name" value="At5g65660-like"/>
</dbReference>
<dbReference type="PANTHER" id="PTHR34291">
    <property type="entry name" value="HYDROXYPROLINE-RICH GLYCOPROTEIN FAMILY PROTEIN"/>
    <property type="match status" value="1"/>
</dbReference>
<keyword evidence="1" id="KW-0812">Transmembrane</keyword>
<dbReference type="Gramene" id="OE9A069100T2">
    <property type="protein sequence ID" value="OE9A069100C2"/>
    <property type="gene ID" value="OE9A069100"/>
</dbReference>
<evidence type="ECO:0000256" key="1">
    <source>
        <dbReference type="SAM" id="Phobius"/>
    </source>
</evidence>